<dbReference type="PANTHER" id="PTHR40277:SF1">
    <property type="entry name" value="BLL5419 PROTEIN"/>
    <property type="match status" value="1"/>
</dbReference>
<feature type="transmembrane region" description="Helical" evidence="6">
    <location>
        <begin position="12"/>
        <end position="32"/>
    </location>
</feature>
<keyword evidence="4 6" id="KW-1133">Transmembrane helix</keyword>
<dbReference type="AlphaFoldDB" id="A0ABD5QJC6"/>
<evidence type="ECO:0000256" key="6">
    <source>
        <dbReference type="SAM" id="Phobius"/>
    </source>
</evidence>
<comment type="subcellular location">
    <subcellularLocation>
        <location evidence="1">Cell membrane</location>
        <topology evidence="1">Multi-pass membrane protein</topology>
    </subcellularLocation>
</comment>
<feature type="transmembrane region" description="Helical" evidence="6">
    <location>
        <begin position="124"/>
        <end position="142"/>
    </location>
</feature>
<dbReference type="Proteomes" id="UP001595925">
    <property type="component" value="Unassembled WGS sequence"/>
</dbReference>
<proteinExistence type="predicted"/>
<reference evidence="7 8" key="1">
    <citation type="journal article" date="2019" name="Int. J. Syst. Evol. Microbiol.">
        <title>The Global Catalogue of Microorganisms (GCM) 10K type strain sequencing project: providing services to taxonomists for standard genome sequencing and annotation.</title>
        <authorList>
            <consortium name="The Broad Institute Genomics Platform"/>
            <consortium name="The Broad Institute Genome Sequencing Center for Infectious Disease"/>
            <person name="Wu L."/>
            <person name="Ma J."/>
        </authorList>
    </citation>
    <scope>NUCLEOTIDE SEQUENCE [LARGE SCALE GENOMIC DNA]</scope>
    <source>
        <strain evidence="7 8">CGMCC 1.15824</strain>
    </source>
</reference>
<evidence type="ECO:0000256" key="2">
    <source>
        <dbReference type="ARBA" id="ARBA00022475"/>
    </source>
</evidence>
<feature type="transmembrane region" description="Helical" evidence="6">
    <location>
        <begin position="240"/>
        <end position="258"/>
    </location>
</feature>
<name>A0ABD5QJC6_9EURY</name>
<keyword evidence="8" id="KW-1185">Reference proteome</keyword>
<dbReference type="GO" id="GO:0005886">
    <property type="term" value="C:plasma membrane"/>
    <property type="evidence" value="ECO:0007669"/>
    <property type="project" value="UniProtKB-SubCell"/>
</dbReference>
<feature type="transmembrane region" description="Helical" evidence="6">
    <location>
        <begin position="270"/>
        <end position="298"/>
    </location>
</feature>
<feature type="transmembrane region" description="Helical" evidence="6">
    <location>
        <begin position="38"/>
        <end position="59"/>
    </location>
</feature>
<sequence length="314" mass="32925">MTLPDLRTAGRVAVSLVLLGAVVATVGVETVLEGLAELRPTALGAALGLAVLNVAISAYKWGLLLRIKGIDLPFRTLLAYYYVGQFFNAFLPTTVGGDGVRVYSLHAHHDAGPDAVSSVVMERLTGLLTVLAIGGVATAVVADRLPPVVSGTVLLALPAGAAVAGVLFTRTGRGVLERTLFRVSRFDLGDRLAGVYDAIHDYRGAGRALVPVVVLSLVFRLVLVVNNYVVAVGLGMEVSFVYFLAFVPLVELLLFVPVSIQGFGVRETAYVYLFGAVGAPAGAALTLGIAMQLVLGVFNNLLGGLVYLRGSYSR</sequence>
<keyword evidence="2" id="KW-1003">Cell membrane</keyword>
<gene>
    <name evidence="7" type="ORF">ACFPFO_18805</name>
</gene>
<feature type="transmembrane region" description="Helical" evidence="6">
    <location>
        <begin position="208"/>
        <end position="228"/>
    </location>
</feature>
<evidence type="ECO:0000313" key="8">
    <source>
        <dbReference type="Proteomes" id="UP001595925"/>
    </source>
</evidence>
<accession>A0ABD5QJC6</accession>
<dbReference type="EMBL" id="JBHSJG010000054">
    <property type="protein sequence ID" value="MFC4989770.1"/>
    <property type="molecule type" value="Genomic_DNA"/>
</dbReference>
<comment type="caution">
    <text evidence="7">The sequence shown here is derived from an EMBL/GenBank/DDBJ whole genome shotgun (WGS) entry which is preliminary data.</text>
</comment>
<feature type="transmembrane region" description="Helical" evidence="6">
    <location>
        <begin position="148"/>
        <end position="168"/>
    </location>
</feature>
<keyword evidence="3 6" id="KW-0812">Transmembrane</keyword>
<evidence type="ECO:0000313" key="7">
    <source>
        <dbReference type="EMBL" id="MFC4989770.1"/>
    </source>
</evidence>
<dbReference type="PANTHER" id="PTHR40277">
    <property type="entry name" value="BLL5419 PROTEIN"/>
    <property type="match status" value="1"/>
</dbReference>
<evidence type="ECO:0000256" key="1">
    <source>
        <dbReference type="ARBA" id="ARBA00004651"/>
    </source>
</evidence>
<dbReference type="RefSeq" id="WP_224828184.1">
    <property type="nucleotide sequence ID" value="NZ_JAIVEF010000004.1"/>
</dbReference>
<organism evidence="7 8">
    <name type="scientific">Saliphagus infecundisoli</name>
    <dbReference type="NCBI Taxonomy" id="1849069"/>
    <lineage>
        <taxon>Archaea</taxon>
        <taxon>Methanobacteriati</taxon>
        <taxon>Methanobacteriota</taxon>
        <taxon>Stenosarchaea group</taxon>
        <taxon>Halobacteria</taxon>
        <taxon>Halobacteriales</taxon>
        <taxon>Natrialbaceae</taxon>
        <taxon>Saliphagus</taxon>
    </lineage>
</organism>
<protein>
    <submittedName>
        <fullName evidence="7">YbhN family protein</fullName>
    </submittedName>
</protein>
<dbReference type="Pfam" id="PF03706">
    <property type="entry name" value="LPG_synthase_TM"/>
    <property type="match status" value="1"/>
</dbReference>
<evidence type="ECO:0000256" key="3">
    <source>
        <dbReference type="ARBA" id="ARBA00022692"/>
    </source>
</evidence>
<evidence type="ECO:0000256" key="5">
    <source>
        <dbReference type="ARBA" id="ARBA00023136"/>
    </source>
</evidence>
<evidence type="ECO:0000256" key="4">
    <source>
        <dbReference type="ARBA" id="ARBA00022989"/>
    </source>
</evidence>
<dbReference type="InterPro" id="IPR022791">
    <property type="entry name" value="L-PG_synthase/AglD"/>
</dbReference>
<dbReference type="NCBIfam" id="TIGR00374">
    <property type="entry name" value="flippase-like domain"/>
    <property type="match status" value="1"/>
</dbReference>
<keyword evidence="5 6" id="KW-0472">Membrane</keyword>